<dbReference type="PATRIC" id="fig|1244083.3.peg.2341"/>
<evidence type="ECO:0000313" key="3">
    <source>
        <dbReference type="Proteomes" id="UP000011939"/>
    </source>
</evidence>
<proteinExistence type="predicted"/>
<comment type="caution">
    <text evidence="2">The sequence shown here is derived from an EMBL/GenBank/DDBJ whole genome shotgun (WGS) entry which is preliminary data.</text>
</comment>
<dbReference type="AlphaFoldDB" id="M5IHE2"/>
<evidence type="ECO:0000256" key="1">
    <source>
        <dbReference type="SAM" id="MobiDB-lite"/>
    </source>
</evidence>
<feature type="region of interest" description="Disordered" evidence="1">
    <location>
        <begin position="1"/>
        <end position="23"/>
    </location>
</feature>
<gene>
    <name evidence="2" type="ORF">CSUNSWCD_1094</name>
</gene>
<dbReference type="EMBL" id="AMZQ01000018">
    <property type="protein sequence ID" value="EKU10220.1"/>
    <property type="molecule type" value="Genomic_DNA"/>
</dbReference>
<organism evidence="2 3">
    <name type="scientific">Campylobacter showae CSUNSWCD</name>
    <dbReference type="NCBI Taxonomy" id="1244083"/>
    <lineage>
        <taxon>Bacteria</taxon>
        <taxon>Pseudomonadati</taxon>
        <taxon>Campylobacterota</taxon>
        <taxon>Epsilonproteobacteria</taxon>
        <taxon>Campylobacterales</taxon>
        <taxon>Campylobacteraceae</taxon>
        <taxon>Campylobacter</taxon>
    </lineage>
</organism>
<protein>
    <submittedName>
        <fullName evidence="2">Uncharacterized protein</fullName>
    </submittedName>
</protein>
<accession>M5IHE2</accession>
<sequence length="49" mass="5428">MPFRNERSGLKQSDGSQRSEAKVKGGDTALLAQSVANFVNFDRVKFINL</sequence>
<evidence type="ECO:0000313" key="2">
    <source>
        <dbReference type="EMBL" id="EKU10220.1"/>
    </source>
</evidence>
<reference evidence="2 3" key="1">
    <citation type="journal article" date="2013" name="Genome Announc.">
        <title>Genome Sequence of Campylobacter showae UNSWCD, Isolated from a Patient with Crohn's Disease.</title>
        <authorList>
            <person name="Tay A.P."/>
            <person name="Kaakoush N.O."/>
            <person name="Deshpande N.P."/>
            <person name="Chen Z."/>
            <person name="Mitchell H."/>
            <person name="Wilkins M.R."/>
        </authorList>
    </citation>
    <scope>NUCLEOTIDE SEQUENCE [LARGE SCALE GENOMIC DNA]</scope>
    <source>
        <strain evidence="2 3">CSUNSWCD</strain>
    </source>
</reference>
<name>M5IHE2_9BACT</name>
<dbReference type="Proteomes" id="UP000011939">
    <property type="component" value="Unassembled WGS sequence"/>
</dbReference>